<comment type="caution">
    <text evidence="4">The sequence shown here is derived from an EMBL/GenBank/DDBJ whole genome shotgun (WGS) entry which is preliminary data.</text>
</comment>
<evidence type="ECO:0000259" key="3">
    <source>
        <dbReference type="Pfam" id="PF20177"/>
    </source>
</evidence>
<feature type="transmembrane region" description="Helical" evidence="2">
    <location>
        <begin position="46"/>
        <end position="63"/>
    </location>
</feature>
<dbReference type="Proteomes" id="UP001168363">
    <property type="component" value="Unassembled WGS sequence"/>
</dbReference>
<keyword evidence="2" id="KW-0812">Transmembrane</keyword>
<dbReference type="RefSeq" id="WP_302707652.1">
    <property type="nucleotide sequence ID" value="NZ_JAULSC010000007.1"/>
</dbReference>
<reference evidence="4" key="1">
    <citation type="submission" date="2023-06" db="EMBL/GenBank/DDBJ databases">
        <title>Genome sequence of Nocardioides sp. SOB44.</title>
        <authorList>
            <person name="Zhang G."/>
        </authorList>
    </citation>
    <scope>NUCLEOTIDE SEQUENCE</scope>
    <source>
        <strain evidence="4">SOB44</strain>
    </source>
</reference>
<evidence type="ECO:0000313" key="4">
    <source>
        <dbReference type="EMBL" id="MDO3395967.1"/>
    </source>
</evidence>
<name>A0ABT8TPT8_9ACTN</name>
<organism evidence="4 5">
    <name type="scientific">Nocardioides cremeus</name>
    <dbReference type="NCBI Taxonomy" id="3058044"/>
    <lineage>
        <taxon>Bacteria</taxon>
        <taxon>Bacillati</taxon>
        <taxon>Actinomycetota</taxon>
        <taxon>Actinomycetes</taxon>
        <taxon>Propionibacteriales</taxon>
        <taxon>Nocardioidaceae</taxon>
        <taxon>Nocardioides</taxon>
    </lineage>
</organism>
<protein>
    <recommendedName>
        <fullName evidence="3">DUF6542 domain-containing protein</fullName>
    </recommendedName>
</protein>
<feature type="transmembrane region" description="Helical" evidence="2">
    <location>
        <begin position="68"/>
        <end position="89"/>
    </location>
</feature>
<keyword evidence="2" id="KW-0472">Membrane</keyword>
<accession>A0ABT8TPT8</accession>
<sequence length="171" mass="17579">MSSSPGRAPTLWEEGTTPGRQVVALGLALTLTAVALDLLFSPGLGWVFDAAFVLVCVGCALLVRPRDFFTVGVLPPPLMLAALVLLGLVSPGAIARAQDGAVQAVFSGLADHALALVLGYALALAVLVVRDRFARAHGRGAAIAWPTRSATRRPSRGAAPRAPGPTSPRPS</sequence>
<feature type="domain" description="DUF6542" evidence="3">
    <location>
        <begin position="18"/>
        <end position="130"/>
    </location>
</feature>
<feature type="region of interest" description="Disordered" evidence="1">
    <location>
        <begin position="147"/>
        <end position="171"/>
    </location>
</feature>
<evidence type="ECO:0000256" key="2">
    <source>
        <dbReference type="SAM" id="Phobius"/>
    </source>
</evidence>
<dbReference type="Pfam" id="PF20177">
    <property type="entry name" value="DUF6542"/>
    <property type="match status" value="1"/>
</dbReference>
<feature type="transmembrane region" description="Helical" evidence="2">
    <location>
        <begin position="109"/>
        <end position="129"/>
    </location>
</feature>
<dbReference type="EMBL" id="JAULSC010000007">
    <property type="protein sequence ID" value="MDO3395967.1"/>
    <property type="molecule type" value="Genomic_DNA"/>
</dbReference>
<feature type="transmembrane region" description="Helical" evidence="2">
    <location>
        <begin position="21"/>
        <end position="40"/>
    </location>
</feature>
<keyword evidence="5" id="KW-1185">Reference proteome</keyword>
<keyword evidence="2" id="KW-1133">Transmembrane helix</keyword>
<evidence type="ECO:0000313" key="5">
    <source>
        <dbReference type="Proteomes" id="UP001168363"/>
    </source>
</evidence>
<dbReference type="InterPro" id="IPR046672">
    <property type="entry name" value="DUF6542"/>
</dbReference>
<evidence type="ECO:0000256" key="1">
    <source>
        <dbReference type="SAM" id="MobiDB-lite"/>
    </source>
</evidence>
<feature type="compositionally biased region" description="Pro residues" evidence="1">
    <location>
        <begin position="162"/>
        <end position="171"/>
    </location>
</feature>
<gene>
    <name evidence="4" type="ORF">QWJ41_09580</name>
</gene>
<proteinExistence type="predicted"/>